<reference evidence="3 4" key="1">
    <citation type="submission" date="2019-06" db="EMBL/GenBank/DDBJ databases">
        <title>A distant relative of Phikzvirus genus phages from a therapeutic phage collection.</title>
        <authorList>
            <person name="Hejnowicz M.S."/>
            <person name="Dabrowski K."/>
            <person name="Gawor J."/>
            <person name="Weber-Dabrowska B."/>
            <person name="Gromadka R."/>
            <person name="Lobocka M.B."/>
        </authorList>
    </citation>
    <scope>NUCLEOTIDE SEQUENCE [LARGE SCALE GENOMIC DNA]</scope>
</reference>
<keyword evidence="4" id="KW-1185">Reference proteome</keyword>
<dbReference type="Proteomes" id="UP000322144">
    <property type="component" value="Segment"/>
</dbReference>
<dbReference type="KEGG" id="vg:77936860"/>
<name>A0A5C1K7U6_9CAUD</name>
<dbReference type="EMBL" id="MN103543">
    <property type="protein sequence ID" value="QEM41839.1"/>
    <property type="molecule type" value="Genomic_DNA"/>
</dbReference>
<proteinExistence type="predicted"/>
<feature type="compositionally biased region" description="Basic and acidic residues" evidence="1">
    <location>
        <begin position="1"/>
        <end position="10"/>
    </location>
</feature>
<keyword evidence="2" id="KW-0812">Transmembrane</keyword>
<keyword evidence="2" id="KW-0472">Membrane</keyword>
<organism evidence="3 4">
    <name type="scientific">Pseudomonas phage vB_PaeM_PS119XW</name>
    <dbReference type="NCBI Taxonomy" id="2601632"/>
    <lineage>
        <taxon>Viruses</taxon>
        <taxon>Duplodnaviria</taxon>
        <taxon>Heunggongvirae</taxon>
        <taxon>Uroviricota</taxon>
        <taxon>Caudoviricetes</taxon>
        <taxon>Chimalliviridae</taxon>
        <taxon>Pawinskivirus</taxon>
        <taxon>Pawinskivirus PS119XW</taxon>
    </lineage>
</organism>
<evidence type="ECO:0000313" key="3">
    <source>
        <dbReference type="EMBL" id="QEM41839.1"/>
    </source>
</evidence>
<dbReference type="GeneID" id="77936860"/>
<protein>
    <submittedName>
        <fullName evidence="3">Uncharacterized protein</fullName>
    </submittedName>
</protein>
<dbReference type="RefSeq" id="YP_010660850.1">
    <property type="nucleotide sequence ID" value="NC_070882.1"/>
</dbReference>
<evidence type="ECO:0000256" key="1">
    <source>
        <dbReference type="SAM" id="MobiDB-lite"/>
    </source>
</evidence>
<evidence type="ECO:0000256" key="2">
    <source>
        <dbReference type="SAM" id="Phobius"/>
    </source>
</evidence>
<feature type="region of interest" description="Disordered" evidence="1">
    <location>
        <begin position="1"/>
        <end position="20"/>
    </location>
</feature>
<evidence type="ECO:0000313" key="4">
    <source>
        <dbReference type="Proteomes" id="UP000322144"/>
    </source>
</evidence>
<feature type="transmembrane region" description="Helical" evidence="2">
    <location>
        <begin position="24"/>
        <end position="44"/>
    </location>
</feature>
<accession>A0A5C1K7U6</accession>
<keyword evidence="2" id="KW-1133">Transmembrane helix</keyword>
<sequence>MQEQAKEEMFPRSNKSDPNVPPSWVKLEHVVIVFVISLVATIIFNGF</sequence>